<gene>
    <name evidence="1" type="ORF">H7C18_19035</name>
</gene>
<evidence type="ECO:0000313" key="1">
    <source>
        <dbReference type="EMBL" id="MBB6733015.1"/>
    </source>
</evidence>
<evidence type="ECO:0000313" key="2">
    <source>
        <dbReference type="Proteomes" id="UP000564644"/>
    </source>
</evidence>
<reference evidence="1 2" key="1">
    <citation type="submission" date="2020-08" db="EMBL/GenBank/DDBJ databases">
        <title>Cohnella phylogeny.</title>
        <authorList>
            <person name="Dunlap C."/>
        </authorList>
    </citation>
    <scope>NUCLEOTIDE SEQUENCE [LARGE SCALE GENOMIC DNA]</scope>
    <source>
        <strain evidence="1 2">CBP 2801</strain>
    </source>
</reference>
<accession>A0A7X0VWZ3</accession>
<dbReference type="InterPro" id="IPR014202">
    <property type="entry name" value="Spore_II_R"/>
</dbReference>
<sequence length="222" mass="23750">MIAQTNPAYAGNDREPIPDDAIRIRIIAQSDSAADQAIKRGVRDRMAALIESWGKMPTTEDEAKAFLKARLPEVRKVADEALKAQNAPYGASIDLDEVPFPAKTFQGKAYPAGKYEALRITLGKGDGANWWCVLFPPLCLTAATAKDDADEAKSADTHVATAKTNAKSGSVHATEAVGKADARTVAAMDGKTDAAAPEKPHAEFFLIVILKKLIAWIASLFS</sequence>
<dbReference type="AlphaFoldDB" id="A0A7X0VWZ3"/>
<dbReference type="Proteomes" id="UP000564644">
    <property type="component" value="Unassembled WGS sequence"/>
</dbReference>
<comment type="caution">
    <text evidence="1">The sequence shown here is derived from an EMBL/GenBank/DDBJ whole genome shotgun (WGS) entry which is preliminary data.</text>
</comment>
<name>A0A7X0VWZ3_9BACL</name>
<dbReference type="Pfam" id="PF09551">
    <property type="entry name" value="Spore_II_R"/>
    <property type="match status" value="1"/>
</dbReference>
<dbReference type="RefSeq" id="WP_185130678.1">
    <property type="nucleotide sequence ID" value="NZ_JACJVO010000024.1"/>
</dbReference>
<proteinExistence type="predicted"/>
<dbReference type="EMBL" id="JACJVO010000024">
    <property type="protein sequence ID" value="MBB6733015.1"/>
    <property type="molecule type" value="Genomic_DNA"/>
</dbReference>
<protein>
    <submittedName>
        <fullName evidence="1">Stage II sporulation protein R</fullName>
    </submittedName>
</protein>
<organism evidence="1 2">
    <name type="scientific">Cohnella zeiphila</name>
    <dbReference type="NCBI Taxonomy" id="2761120"/>
    <lineage>
        <taxon>Bacteria</taxon>
        <taxon>Bacillati</taxon>
        <taxon>Bacillota</taxon>
        <taxon>Bacilli</taxon>
        <taxon>Bacillales</taxon>
        <taxon>Paenibacillaceae</taxon>
        <taxon>Cohnella</taxon>
    </lineage>
</organism>
<keyword evidence="2" id="KW-1185">Reference proteome</keyword>